<dbReference type="Proteomes" id="UP000479190">
    <property type="component" value="Unassembled WGS sequence"/>
</dbReference>
<dbReference type="EMBL" id="CADCXV010000430">
    <property type="protein sequence ID" value="CAB0030159.1"/>
    <property type="molecule type" value="Genomic_DNA"/>
</dbReference>
<reference evidence="1 2" key="1">
    <citation type="submission" date="2020-02" db="EMBL/GenBank/DDBJ databases">
        <authorList>
            <person name="Ferguson B K."/>
        </authorList>
    </citation>
    <scope>NUCLEOTIDE SEQUENCE [LARGE SCALE GENOMIC DNA]</scope>
</reference>
<organism evidence="1 2">
    <name type="scientific">Trichogramma brassicae</name>
    <dbReference type="NCBI Taxonomy" id="86971"/>
    <lineage>
        <taxon>Eukaryota</taxon>
        <taxon>Metazoa</taxon>
        <taxon>Ecdysozoa</taxon>
        <taxon>Arthropoda</taxon>
        <taxon>Hexapoda</taxon>
        <taxon>Insecta</taxon>
        <taxon>Pterygota</taxon>
        <taxon>Neoptera</taxon>
        <taxon>Endopterygota</taxon>
        <taxon>Hymenoptera</taxon>
        <taxon>Apocrita</taxon>
        <taxon>Proctotrupomorpha</taxon>
        <taxon>Chalcidoidea</taxon>
        <taxon>Trichogrammatidae</taxon>
        <taxon>Trichogramma</taxon>
    </lineage>
</organism>
<dbReference type="AlphaFoldDB" id="A0A6H5I0M8"/>
<proteinExistence type="predicted"/>
<protein>
    <submittedName>
        <fullName evidence="1">Uncharacterized protein</fullName>
    </submittedName>
</protein>
<evidence type="ECO:0000313" key="1">
    <source>
        <dbReference type="EMBL" id="CAB0030159.1"/>
    </source>
</evidence>
<sequence length="148" mass="16046">MLAGARPFASGLSPSVLVGLRSSFHEDLQASTCGNGGLVRALRGIPMRLVIKQCQHAGLPSSSWQLRRLFASIRPRAASDTRTKAFRFSKYFDTCGTSCAALTMIKKPLDSAIQWTAPLSFGASTTALFGDVKVSERRSRRTAQARLL</sequence>
<name>A0A6H5I0M8_9HYME</name>
<keyword evidence="2" id="KW-1185">Reference proteome</keyword>
<accession>A0A6H5I0M8</accession>
<evidence type="ECO:0000313" key="2">
    <source>
        <dbReference type="Proteomes" id="UP000479190"/>
    </source>
</evidence>
<gene>
    <name evidence="1" type="ORF">TBRA_LOCUS2172</name>
</gene>